<evidence type="ECO:0000313" key="3">
    <source>
        <dbReference type="EMBL" id="GDY32079.1"/>
    </source>
</evidence>
<gene>
    <name evidence="3" type="ORF">GTS_37120</name>
</gene>
<evidence type="ECO:0000256" key="1">
    <source>
        <dbReference type="SAM" id="MobiDB-lite"/>
    </source>
</evidence>
<feature type="region of interest" description="Disordered" evidence="1">
    <location>
        <begin position="30"/>
        <end position="74"/>
    </location>
</feature>
<comment type="caution">
    <text evidence="3">The sequence shown here is derived from an EMBL/GenBank/DDBJ whole genome shotgun (WGS) entry which is preliminary data.</text>
</comment>
<name>A0A4D4JCI1_9PSEU</name>
<dbReference type="EMBL" id="BJFL01000020">
    <property type="protein sequence ID" value="GDY32079.1"/>
    <property type="molecule type" value="Genomic_DNA"/>
</dbReference>
<proteinExistence type="predicted"/>
<dbReference type="Proteomes" id="UP000298860">
    <property type="component" value="Unassembled WGS sequence"/>
</dbReference>
<evidence type="ECO:0000313" key="4">
    <source>
        <dbReference type="Proteomes" id="UP000298860"/>
    </source>
</evidence>
<evidence type="ECO:0000256" key="2">
    <source>
        <dbReference type="SAM" id="SignalP"/>
    </source>
</evidence>
<keyword evidence="2" id="KW-0732">Signal</keyword>
<feature type="compositionally biased region" description="Low complexity" evidence="1">
    <location>
        <begin position="32"/>
        <end position="69"/>
    </location>
</feature>
<keyword evidence="4" id="KW-1185">Reference proteome</keyword>
<protein>
    <recommendedName>
        <fullName evidence="5">Lipoprotein</fullName>
    </recommendedName>
</protein>
<accession>A0A4D4JCI1</accession>
<evidence type="ECO:0008006" key="5">
    <source>
        <dbReference type="Google" id="ProtNLM"/>
    </source>
</evidence>
<sequence>MRKHLGRLTQAVLASIVLSAAVTPLALAESETSSTSPSATASSTPSAPPSSTSSSPSTTRTTTPPTSTSKPGGAFEDGIILVGNGSQIFVIVGCAEAKPTNVHSDALRIDPLEQDPEDPRIWGALATVDPHATVGEHTVSADCAGKTLSFRFTILPGPTPGSAPVVNTGKGATGSKAGQVKVQPKGGVQTGSGDLAAIVSAQG</sequence>
<dbReference type="AlphaFoldDB" id="A0A4D4JCI1"/>
<feature type="signal peptide" evidence="2">
    <location>
        <begin position="1"/>
        <end position="28"/>
    </location>
</feature>
<organism evidence="3 4">
    <name type="scientific">Gandjariella thermophila</name>
    <dbReference type="NCBI Taxonomy" id="1931992"/>
    <lineage>
        <taxon>Bacteria</taxon>
        <taxon>Bacillati</taxon>
        <taxon>Actinomycetota</taxon>
        <taxon>Actinomycetes</taxon>
        <taxon>Pseudonocardiales</taxon>
        <taxon>Pseudonocardiaceae</taxon>
        <taxon>Gandjariella</taxon>
    </lineage>
</organism>
<feature type="chain" id="PRO_5020435124" description="Lipoprotein" evidence="2">
    <location>
        <begin position="29"/>
        <end position="203"/>
    </location>
</feature>
<reference evidence="4" key="1">
    <citation type="submission" date="2019-04" db="EMBL/GenBank/DDBJ databases">
        <title>Draft genome sequence of Pseudonocardiaceae bacterium SL3-2-4.</title>
        <authorList>
            <person name="Ningsih F."/>
            <person name="Yokota A."/>
            <person name="Sakai Y."/>
            <person name="Nanatani K."/>
            <person name="Yabe S."/>
            <person name="Oetari A."/>
            <person name="Sjamsuridzal W."/>
        </authorList>
    </citation>
    <scope>NUCLEOTIDE SEQUENCE [LARGE SCALE GENOMIC DNA]</scope>
    <source>
        <strain evidence="4">SL3-2-4</strain>
    </source>
</reference>